<evidence type="ECO:0000313" key="3">
    <source>
        <dbReference type="Proteomes" id="UP000588806"/>
    </source>
</evidence>
<reference evidence="2 3" key="1">
    <citation type="submission" date="2020-05" db="EMBL/GenBank/DDBJ databases">
        <authorList>
            <person name="Ruan W."/>
            <person name="Jeon C.O."/>
            <person name="Chun B.H."/>
        </authorList>
    </citation>
    <scope>NUCLEOTIDE SEQUENCE [LARGE SCALE GENOMIC DNA]</scope>
    <source>
        <strain evidence="2 3">TBZ9</strain>
    </source>
</reference>
<dbReference type="Proteomes" id="UP000588806">
    <property type="component" value="Unassembled WGS sequence"/>
</dbReference>
<dbReference type="RefSeq" id="WP_171701730.1">
    <property type="nucleotide sequence ID" value="NZ_JABFHI010000002.1"/>
</dbReference>
<dbReference type="AlphaFoldDB" id="A0A7Y3TW89"/>
<feature type="region of interest" description="Disordered" evidence="1">
    <location>
        <begin position="1"/>
        <end position="20"/>
    </location>
</feature>
<organism evidence="2 3">
    <name type="scientific">Vreelandella azerica</name>
    <dbReference type="NCBI Taxonomy" id="2732867"/>
    <lineage>
        <taxon>Bacteria</taxon>
        <taxon>Pseudomonadati</taxon>
        <taxon>Pseudomonadota</taxon>
        <taxon>Gammaproteobacteria</taxon>
        <taxon>Oceanospirillales</taxon>
        <taxon>Halomonadaceae</taxon>
        <taxon>Vreelandella</taxon>
    </lineage>
</organism>
<evidence type="ECO:0000256" key="1">
    <source>
        <dbReference type="SAM" id="MobiDB-lite"/>
    </source>
</evidence>
<comment type="caution">
    <text evidence="2">The sequence shown here is derived from an EMBL/GenBank/DDBJ whole genome shotgun (WGS) entry which is preliminary data.</text>
</comment>
<evidence type="ECO:0000313" key="2">
    <source>
        <dbReference type="EMBL" id="NOG31265.1"/>
    </source>
</evidence>
<gene>
    <name evidence="2" type="ORF">HLB35_04905</name>
</gene>
<keyword evidence="3" id="KW-1185">Reference proteome</keyword>
<dbReference type="EMBL" id="JABFHI010000002">
    <property type="protein sequence ID" value="NOG31265.1"/>
    <property type="molecule type" value="Genomic_DNA"/>
</dbReference>
<sequence>MHKHIEWDPTDGDSVTANLTPNTPYPGEILSARYKGCNVRVKVETYREDDAVSIASVAALITPSGERKDSHHDLQLGDIVRLPDDKRSIERWDEEDQQGDE</sequence>
<reference evidence="2 3" key="2">
    <citation type="submission" date="2020-06" db="EMBL/GenBank/DDBJ databases">
        <title>Halomonas songnenensis sp. nov., a moderately halophilic bacterium isolated from saline and alkaline soils.</title>
        <authorList>
            <person name="Jiang J."/>
            <person name="Pan Y."/>
        </authorList>
    </citation>
    <scope>NUCLEOTIDE SEQUENCE [LARGE SCALE GENOMIC DNA]</scope>
    <source>
        <strain evidence="2 3">TBZ9</strain>
    </source>
</reference>
<name>A0A7Y3TW89_9GAMM</name>
<protein>
    <submittedName>
        <fullName evidence="2">Uncharacterized protein</fullName>
    </submittedName>
</protein>
<proteinExistence type="predicted"/>
<accession>A0A7Y3TW89</accession>